<accession>A0ABD1M2G0</accession>
<evidence type="ECO:0000313" key="2">
    <source>
        <dbReference type="EMBL" id="KAL2329822.1"/>
    </source>
</evidence>
<sequence length="57" mass="6852">MCITLMHKICKPRLAQNSNQAFIKSIIHLKTMFKQKKTQNKLHTKLKKNRNRKTFKI</sequence>
<comment type="caution">
    <text evidence="2">The sequence shown here is derived from an EMBL/GenBank/DDBJ whole genome shotgun (WGS) entry which is preliminary data.</text>
</comment>
<keyword evidence="3" id="KW-1185">Reference proteome</keyword>
<reference evidence="2 3" key="1">
    <citation type="submission" date="2024-08" db="EMBL/GenBank/DDBJ databases">
        <title>Insights into the chromosomal genome structure of Flemingia macrophylla.</title>
        <authorList>
            <person name="Ding Y."/>
            <person name="Zhao Y."/>
            <person name="Bi W."/>
            <person name="Wu M."/>
            <person name="Zhao G."/>
            <person name="Gong Y."/>
            <person name="Li W."/>
            <person name="Zhang P."/>
        </authorList>
    </citation>
    <scope>NUCLEOTIDE SEQUENCE [LARGE SCALE GENOMIC DNA]</scope>
    <source>
        <strain evidence="2">DYQJB</strain>
        <tissue evidence="2">Leaf</tissue>
    </source>
</reference>
<organism evidence="2 3">
    <name type="scientific">Flemingia macrophylla</name>
    <dbReference type="NCBI Taxonomy" id="520843"/>
    <lineage>
        <taxon>Eukaryota</taxon>
        <taxon>Viridiplantae</taxon>
        <taxon>Streptophyta</taxon>
        <taxon>Embryophyta</taxon>
        <taxon>Tracheophyta</taxon>
        <taxon>Spermatophyta</taxon>
        <taxon>Magnoliopsida</taxon>
        <taxon>eudicotyledons</taxon>
        <taxon>Gunneridae</taxon>
        <taxon>Pentapetalae</taxon>
        <taxon>rosids</taxon>
        <taxon>fabids</taxon>
        <taxon>Fabales</taxon>
        <taxon>Fabaceae</taxon>
        <taxon>Papilionoideae</taxon>
        <taxon>50 kb inversion clade</taxon>
        <taxon>NPAAA clade</taxon>
        <taxon>indigoferoid/millettioid clade</taxon>
        <taxon>Phaseoleae</taxon>
        <taxon>Flemingia</taxon>
    </lineage>
</organism>
<dbReference type="AlphaFoldDB" id="A0ABD1M2G0"/>
<evidence type="ECO:0000256" key="1">
    <source>
        <dbReference type="SAM" id="MobiDB-lite"/>
    </source>
</evidence>
<evidence type="ECO:0000313" key="3">
    <source>
        <dbReference type="Proteomes" id="UP001603857"/>
    </source>
</evidence>
<dbReference type="EMBL" id="JBGMDY010000006">
    <property type="protein sequence ID" value="KAL2329822.1"/>
    <property type="molecule type" value="Genomic_DNA"/>
</dbReference>
<protein>
    <submittedName>
        <fullName evidence="2">Uncharacterized protein</fullName>
    </submittedName>
</protein>
<dbReference type="Proteomes" id="UP001603857">
    <property type="component" value="Unassembled WGS sequence"/>
</dbReference>
<proteinExistence type="predicted"/>
<feature type="region of interest" description="Disordered" evidence="1">
    <location>
        <begin position="38"/>
        <end position="57"/>
    </location>
</feature>
<name>A0ABD1M2G0_9FABA</name>
<gene>
    <name evidence="2" type="ORF">Fmac_017403</name>
</gene>